<comment type="caution">
    <text evidence="7">The sequence shown here is derived from an EMBL/GenBank/DDBJ whole genome shotgun (WGS) entry which is preliminary data.</text>
</comment>
<feature type="compositionally biased region" description="Low complexity" evidence="4">
    <location>
        <begin position="31"/>
        <end position="50"/>
    </location>
</feature>
<keyword evidence="5" id="KW-0732">Signal</keyword>
<feature type="signal peptide" evidence="5">
    <location>
        <begin position="1"/>
        <end position="23"/>
    </location>
</feature>
<sequence length="401" mass="40936">MRRSGALAAVLAAAMLLSGCAPSGSAPARGVGPSTGAVASAAPAASARPTPSRPPSIDERAAELVAHMSRSERAGQLLMTAATVSGLRGLASPVRRYHLGGVMVRGRSAAGASAVASALAPARAAAPDGLPLLTATDQEGGTVQVLTGPGFHRIPSAVEQGRRGHAALRRDAASWGRSLARAGVRLDLGPVADVPCASTLHDNPPVADLRRQYGSDPQAAGRHVAAFVRGMRDAGVQTTVKHFPGLGCVRQNTDTAAHVVDAVTTASSPRLSAFRDGIAADPGFVMMSSASYSRIDRGVPALFSRPIVTGLLRERLGFHGVVMSDDVGGAVALRGVPLGERATRFVAAGGDLVLDIVPAHLPVLHGALMKKAASDPAFDARLTAAAERVVAARLRQGELAR</sequence>
<dbReference type="InterPro" id="IPR019800">
    <property type="entry name" value="Glyco_hydro_3_AS"/>
</dbReference>
<dbReference type="GO" id="GO:0016787">
    <property type="term" value="F:hydrolase activity"/>
    <property type="evidence" value="ECO:0007669"/>
    <property type="project" value="UniProtKB-KW"/>
</dbReference>
<gene>
    <name evidence="7" type="ORF">ACFSBI_11310</name>
</gene>
<proteinExistence type="inferred from homology"/>
<evidence type="ECO:0000256" key="2">
    <source>
        <dbReference type="ARBA" id="ARBA00022801"/>
    </source>
</evidence>
<dbReference type="PANTHER" id="PTHR30480:SF16">
    <property type="entry name" value="GLYCOSIDE HYDROLASE FAMILY 3 DOMAIN PROTEIN"/>
    <property type="match status" value="1"/>
</dbReference>
<feature type="chain" id="PRO_5047030387" evidence="5">
    <location>
        <begin position="24"/>
        <end position="401"/>
    </location>
</feature>
<reference evidence="8" key="1">
    <citation type="journal article" date="2019" name="Int. J. Syst. Evol. Microbiol.">
        <title>The Global Catalogue of Microorganisms (GCM) 10K type strain sequencing project: providing services to taxonomists for standard genome sequencing and annotation.</title>
        <authorList>
            <consortium name="The Broad Institute Genomics Platform"/>
            <consortium name="The Broad Institute Genome Sequencing Center for Infectious Disease"/>
            <person name="Wu L."/>
            <person name="Ma J."/>
        </authorList>
    </citation>
    <scope>NUCLEOTIDE SEQUENCE [LARGE SCALE GENOMIC DNA]</scope>
    <source>
        <strain evidence="8">CGMCC 1.12471</strain>
    </source>
</reference>
<dbReference type="PROSITE" id="PS00775">
    <property type="entry name" value="GLYCOSYL_HYDROL_F3"/>
    <property type="match status" value="1"/>
</dbReference>
<dbReference type="SUPFAM" id="SSF51445">
    <property type="entry name" value="(Trans)glycosidases"/>
    <property type="match status" value="1"/>
</dbReference>
<dbReference type="PANTHER" id="PTHR30480">
    <property type="entry name" value="BETA-HEXOSAMINIDASE-RELATED"/>
    <property type="match status" value="1"/>
</dbReference>
<accession>A0ABW4LFX2</accession>
<organism evidence="7 8">
    <name type="scientific">Amnibacterium endophyticum</name>
    <dbReference type="NCBI Taxonomy" id="2109337"/>
    <lineage>
        <taxon>Bacteria</taxon>
        <taxon>Bacillati</taxon>
        <taxon>Actinomycetota</taxon>
        <taxon>Actinomycetes</taxon>
        <taxon>Micrococcales</taxon>
        <taxon>Microbacteriaceae</taxon>
        <taxon>Amnibacterium</taxon>
    </lineage>
</organism>
<evidence type="ECO:0000313" key="7">
    <source>
        <dbReference type="EMBL" id="MFD1722138.1"/>
    </source>
</evidence>
<dbReference type="Pfam" id="PF00933">
    <property type="entry name" value="Glyco_hydro_3"/>
    <property type="match status" value="1"/>
</dbReference>
<dbReference type="Proteomes" id="UP001597347">
    <property type="component" value="Unassembled WGS sequence"/>
</dbReference>
<dbReference type="Gene3D" id="3.20.20.300">
    <property type="entry name" value="Glycoside hydrolase, family 3, N-terminal domain"/>
    <property type="match status" value="1"/>
</dbReference>
<evidence type="ECO:0000256" key="3">
    <source>
        <dbReference type="ARBA" id="ARBA00023295"/>
    </source>
</evidence>
<evidence type="ECO:0000259" key="6">
    <source>
        <dbReference type="Pfam" id="PF00933"/>
    </source>
</evidence>
<name>A0ABW4LFX2_9MICO</name>
<evidence type="ECO:0000256" key="5">
    <source>
        <dbReference type="SAM" id="SignalP"/>
    </source>
</evidence>
<feature type="region of interest" description="Disordered" evidence="4">
    <location>
        <begin position="24"/>
        <end position="56"/>
    </location>
</feature>
<evidence type="ECO:0000256" key="4">
    <source>
        <dbReference type="SAM" id="MobiDB-lite"/>
    </source>
</evidence>
<dbReference type="InterPro" id="IPR050226">
    <property type="entry name" value="NagZ_Beta-hexosaminidase"/>
</dbReference>
<dbReference type="InterPro" id="IPR036962">
    <property type="entry name" value="Glyco_hydro_3_N_sf"/>
</dbReference>
<dbReference type="PROSITE" id="PS51257">
    <property type="entry name" value="PROKAR_LIPOPROTEIN"/>
    <property type="match status" value="1"/>
</dbReference>
<dbReference type="InterPro" id="IPR017853">
    <property type="entry name" value="GH"/>
</dbReference>
<evidence type="ECO:0000313" key="8">
    <source>
        <dbReference type="Proteomes" id="UP001597347"/>
    </source>
</evidence>
<keyword evidence="3" id="KW-0326">Glycosidase</keyword>
<protein>
    <submittedName>
        <fullName evidence="7">Glycoside hydrolase family 3 N-terminal domain-containing protein</fullName>
    </submittedName>
</protein>
<dbReference type="EMBL" id="JBHUEA010000017">
    <property type="protein sequence ID" value="MFD1722138.1"/>
    <property type="molecule type" value="Genomic_DNA"/>
</dbReference>
<keyword evidence="2 7" id="KW-0378">Hydrolase</keyword>
<dbReference type="RefSeq" id="WP_377934977.1">
    <property type="nucleotide sequence ID" value="NZ_JBHUEA010000017.1"/>
</dbReference>
<keyword evidence="8" id="KW-1185">Reference proteome</keyword>
<comment type="similarity">
    <text evidence="1">Belongs to the glycosyl hydrolase 3 family.</text>
</comment>
<evidence type="ECO:0000256" key="1">
    <source>
        <dbReference type="ARBA" id="ARBA00005336"/>
    </source>
</evidence>
<dbReference type="InterPro" id="IPR001764">
    <property type="entry name" value="Glyco_hydro_3_N"/>
</dbReference>
<feature type="domain" description="Glycoside hydrolase family 3 N-terminal" evidence="6">
    <location>
        <begin position="72"/>
        <end position="390"/>
    </location>
</feature>